<name>A0ACC0JB01_CHOFU</name>
<gene>
    <name evidence="1" type="ORF">MSG28_008342</name>
</gene>
<keyword evidence="2" id="KW-1185">Reference proteome</keyword>
<accession>A0ACC0JB01</accession>
<organism evidence="1 2">
    <name type="scientific">Choristoneura fumiferana</name>
    <name type="common">Spruce budworm moth</name>
    <name type="synonym">Archips fumiferana</name>
    <dbReference type="NCBI Taxonomy" id="7141"/>
    <lineage>
        <taxon>Eukaryota</taxon>
        <taxon>Metazoa</taxon>
        <taxon>Ecdysozoa</taxon>
        <taxon>Arthropoda</taxon>
        <taxon>Hexapoda</taxon>
        <taxon>Insecta</taxon>
        <taxon>Pterygota</taxon>
        <taxon>Neoptera</taxon>
        <taxon>Endopterygota</taxon>
        <taxon>Lepidoptera</taxon>
        <taxon>Glossata</taxon>
        <taxon>Ditrysia</taxon>
        <taxon>Tortricoidea</taxon>
        <taxon>Tortricidae</taxon>
        <taxon>Tortricinae</taxon>
        <taxon>Choristoneura</taxon>
    </lineage>
</organism>
<dbReference type="EMBL" id="CM046113">
    <property type="protein sequence ID" value="KAI8421311.1"/>
    <property type="molecule type" value="Genomic_DNA"/>
</dbReference>
<reference evidence="1 2" key="1">
    <citation type="journal article" date="2022" name="Genome Biol. Evol.">
        <title>The Spruce Budworm Genome: Reconstructing the Evolutionary History of Antifreeze Proteins.</title>
        <authorList>
            <person name="Beliveau C."/>
            <person name="Gagne P."/>
            <person name="Picq S."/>
            <person name="Vernygora O."/>
            <person name="Keeling C.I."/>
            <person name="Pinkney K."/>
            <person name="Doucet D."/>
            <person name="Wen F."/>
            <person name="Johnston J.S."/>
            <person name="Maaroufi H."/>
            <person name="Boyle B."/>
            <person name="Laroche J."/>
            <person name="Dewar K."/>
            <person name="Juretic N."/>
            <person name="Blackburn G."/>
            <person name="Nisole A."/>
            <person name="Brunet B."/>
            <person name="Brandao M."/>
            <person name="Lumley L."/>
            <person name="Duan J."/>
            <person name="Quan G."/>
            <person name="Lucarotti C.J."/>
            <person name="Roe A.D."/>
            <person name="Sperling F.A.H."/>
            <person name="Levesque R.C."/>
            <person name="Cusson M."/>
        </authorList>
    </citation>
    <scope>NUCLEOTIDE SEQUENCE [LARGE SCALE GENOMIC DNA]</scope>
    <source>
        <strain evidence="1">Glfc:IPQL:Cfum</strain>
    </source>
</reference>
<proteinExistence type="predicted"/>
<comment type="caution">
    <text evidence="1">The sequence shown here is derived from an EMBL/GenBank/DDBJ whole genome shotgun (WGS) entry which is preliminary data.</text>
</comment>
<sequence>MEQFYRLLGVCRIPQLEKDRLEFPPMRPEGEQEELVVVACRNYSRNIAATCCGNIASTLRNIASTVAASQFAQHRIATCIVAQHRSNSRATSQQLLRQHRICRASHQLLRNIASTVAQHRSNSRAASQQLLRQHRINCCAASQQLLRNIASTVAATSHQLLRSITSTVAQHRINCCAASQQLLRNIAATVAAT</sequence>
<protein>
    <submittedName>
        <fullName evidence="1">Uncharacterized protein</fullName>
    </submittedName>
</protein>
<evidence type="ECO:0000313" key="1">
    <source>
        <dbReference type="EMBL" id="KAI8421311.1"/>
    </source>
</evidence>
<dbReference type="Proteomes" id="UP001064048">
    <property type="component" value="Chromosome 13"/>
</dbReference>
<evidence type="ECO:0000313" key="2">
    <source>
        <dbReference type="Proteomes" id="UP001064048"/>
    </source>
</evidence>